<organism evidence="3">
    <name type="scientific">Xenopus laevis</name>
    <name type="common">African clawed frog</name>
    <dbReference type="NCBI Taxonomy" id="8355"/>
    <lineage>
        <taxon>Eukaryota</taxon>
        <taxon>Metazoa</taxon>
        <taxon>Chordata</taxon>
        <taxon>Craniata</taxon>
        <taxon>Vertebrata</taxon>
        <taxon>Euteleostomi</taxon>
        <taxon>Amphibia</taxon>
        <taxon>Batrachia</taxon>
        <taxon>Anura</taxon>
        <taxon>Pipoidea</taxon>
        <taxon>Pipidae</taxon>
        <taxon>Xenopodinae</taxon>
        <taxon>Xenopus</taxon>
        <taxon>Xenopus</taxon>
    </lineage>
</organism>
<dbReference type="PANTHER" id="PTHR15571:SF2">
    <property type="entry name" value="GEM-ASSOCIATED PROTEIN 4"/>
    <property type="match status" value="1"/>
</dbReference>
<evidence type="ECO:0000313" key="4">
    <source>
        <dbReference type="Xenbase" id="XB-GENE-6487882"/>
    </source>
</evidence>
<sequence>MDFGSWNVCEQTVVLQGAFLLAEKLCHPKTLLETRKSDWPFIEKPITDAFKEICSGLSSKSQGWRKRAIAILWARALCCTPDLTPIPHLDMERKWKEDVFFPVENMIPKISHAVLFELLKTMKAADICAELLLALPVGLWAEGATLILQHICEETSVEDVEFFLDVWWEVMKSNKDEQNETVELFSSVVSQYLPNASDDPYQSAKRFKSDPEQTLNQADNILTVFLEGLHKMKQCVATNKLKCFTIANLSEMLCSSAFLEKDSELVPIKSYLEQFATVLSFCENRSNDLETIKVAEKMVQSGSTSSRFRLLRGAQHFGLSLLKDLLFQWGEELIHDLTNRKEIGYECYRMRNSLASLHKILRTLGDAGSYPEEQRGDVLELAHCITSFQEKTAQVQQGCPTNANEMIALIAMKIIENKMDRFKEVCSVFASEVTWAFSNEWLNCLEKNKDHFQDPAMVLKLLGLIVKVTALQSNVDIGAIRKGADITLSLFSELSLAEKNEVLQDVLSSWGRKGLSPSIKAFTDSFQDELNITFNQISQSLSDFSAAQAVSKVSKLALLNPQAVVKKACHFAVVNVGAHTFLAKILSSLPALCFKCSSNSEKTVSLLSECLVETCWGKLSSDKEERQFLALLTFLMESSETSDNDVPVQLLQPAEVVQTFVLPYIFDEFANVALCLHILHKALYVQNPKDDSGRHWVLSCSPFPLIMSLCKLLNSYTKCWQHSEKSHCLTLGSKELIIDILTLISNAVVPEAGNNPETWNKSLFWLHRKMENVDWVVCLRLKTIFGKHFKNEVPSPLFDVCKLSEREWSPLQLPEYGPGTGLMAWLECCCISAEMKDQMLSLLSVNSKDPEEVNFFSKGFLVAMIQVLPFCSSTEFKLVAEVVRHLLKRQLLHVPYTLEYVQHMPLLNLRPFAYNLQFSVLLLRGFQLLCSSSCSDWLPLEGHKHIARLYSNCISDILEAVKQQVSGNKTETQAERKELDCVQEASFIYTQVFCHVLHIIAMMPNNTCEPLYVLSLEILSLYETLRASDTSTNSLLRRANERHFLKSITENVSDEHHRTTLMQKIQKL</sequence>
<dbReference type="RefSeq" id="XP_018102409.1">
    <property type="nucleotide sequence ID" value="XM_018246920.2"/>
</dbReference>
<evidence type="ECO:0000313" key="3">
    <source>
        <dbReference type="RefSeq" id="XP_018102409.1"/>
    </source>
</evidence>
<accession>A0A1L8HG39</accession>
<evidence type="ECO:0000313" key="1">
    <source>
        <dbReference type="Proteomes" id="UP000186698"/>
    </source>
</evidence>
<dbReference type="Proteomes" id="UP000186698">
    <property type="component" value="Chromosome 2L"/>
</dbReference>
<dbReference type="AGR" id="Xenbase:XB-GENE-6487882"/>
<dbReference type="OMA" id="SCHNWLP"/>
<dbReference type="CTD" id="108708326"/>
<dbReference type="RefSeq" id="XP_018102408.1">
    <property type="nucleotide sequence ID" value="XM_018246919.2"/>
</dbReference>
<dbReference type="PANTHER" id="PTHR15571">
    <property type="entry name" value="GEM-ASSOCIATED PROTEIN 4"/>
    <property type="match status" value="1"/>
</dbReference>
<dbReference type="Xenbase" id="XB-GENE-6487882">
    <property type="gene designation" value="gemin4.L"/>
</dbReference>
<protein>
    <submittedName>
        <fullName evidence="2 3">Gem-associated protein 4</fullName>
    </submittedName>
</protein>
<dbReference type="KEGG" id="xla:108708326"/>
<reference evidence="2 3" key="1">
    <citation type="submission" date="2022-04" db="UniProtKB">
        <authorList>
            <consortium name="RefSeq"/>
        </authorList>
    </citation>
    <scope>IDENTIFICATION</scope>
    <source>
        <strain evidence="2 3">J_2021</strain>
        <tissue evidence="2 3">Erythrocytes</tissue>
    </source>
</reference>
<dbReference type="GO" id="GO:0000387">
    <property type="term" value="P:spliceosomal snRNP assembly"/>
    <property type="evidence" value="ECO:0000318"/>
    <property type="project" value="GO_Central"/>
</dbReference>
<dbReference type="InterPro" id="IPR033265">
    <property type="entry name" value="GEMIN4"/>
</dbReference>
<keyword evidence="1" id="KW-1185">Reference proteome</keyword>
<name>A0A1L8HG39_XENLA</name>
<gene>
    <name evidence="2 3 4" type="primary">gemin4.L</name>
</gene>
<dbReference type="OrthoDB" id="9875414at2759"/>
<evidence type="ECO:0000313" key="2">
    <source>
        <dbReference type="RefSeq" id="XP_018102408.1"/>
    </source>
</evidence>
<dbReference type="AlphaFoldDB" id="A0A1L8HG39"/>
<dbReference type="STRING" id="8355.A0A1L8HG39"/>
<dbReference type="PaxDb" id="8355-A0A1L8HG39"/>
<dbReference type="Bgee" id="108708326">
    <property type="expression patterns" value="Expressed in neurula embryo and 19 other cell types or tissues"/>
</dbReference>
<dbReference type="GeneID" id="108708326"/>
<dbReference type="GO" id="GO:0032797">
    <property type="term" value="C:SMN complex"/>
    <property type="evidence" value="ECO:0000318"/>
    <property type="project" value="GO_Central"/>
</dbReference>
<dbReference type="GO" id="GO:0006364">
    <property type="term" value="P:rRNA processing"/>
    <property type="evidence" value="ECO:0007669"/>
    <property type="project" value="InterPro"/>
</dbReference>
<proteinExistence type="predicted"/>